<dbReference type="Proteomes" id="UP000019812">
    <property type="component" value="Unassembled WGS sequence"/>
</dbReference>
<accession>A0A084Y3E0</accession>
<sequence>MPGDAGRAVSCAPGPRLGGMVESRQISDLLPLASVQTRSSHRRASVTGGAIDCREDVSRGMSHDRYGNTKPLLTQHCCVYVLPTAKTMIKASRRRPSPPASAAARVSAVCCTVCRWRCMPGCRLPGRCRQRPQPRSFAVATPTAWPPSLAPALAPTGSPRICSMAAYGPARRTPSGICRPPSAKPTRRHHHRRWVVRGRRPAHPCSDLARP</sequence>
<comment type="caution">
    <text evidence="2">The sequence shown here is derived from an EMBL/GenBank/DDBJ whole genome shotgun (WGS) entry which is preliminary data.</text>
</comment>
<proteinExistence type="predicted"/>
<name>A0A084Y3E0_9PROT</name>
<reference evidence="2 3" key="1">
    <citation type="submission" date="2014-07" db="EMBL/GenBank/DDBJ databases">
        <title>Expanding our view of genomic diversity in Candidatus Accumulibacter clades.</title>
        <authorList>
            <person name="Skennerton C.T."/>
            <person name="Barr J.J."/>
            <person name="Slater F.R."/>
            <person name="Bond P.L."/>
            <person name="Tyson G.W."/>
        </authorList>
    </citation>
    <scope>NUCLEOTIDE SEQUENCE [LARGE SCALE GENOMIC DNA]</scope>
    <source>
        <strain evidence="3">SK-01</strain>
    </source>
</reference>
<feature type="region of interest" description="Disordered" evidence="1">
    <location>
        <begin position="173"/>
        <end position="192"/>
    </location>
</feature>
<dbReference type="STRING" id="1457154.CAPSK01_000978"/>
<dbReference type="AlphaFoldDB" id="A0A084Y3E0"/>
<gene>
    <name evidence="2" type="ORF">CAPSK01_000978</name>
</gene>
<evidence type="ECO:0000256" key="1">
    <source>
        <dbReference type="SAM" id="MobiDB-lite"/>
    </source>
</evidence>
<evidence type="ECO:0000313" key="3">
    <source>
        <dbReference type="Proteomes" id="UP000019812"/>
    </source>
</evidence>
<dbReference type="EMBL" id="JDSS02000016">
    <property type="protein sequence ID" value="KFB69234.1"/>
    <property type="molecule type" value="Genomic_DNA"/>
</dbReference>
<organism evidence="2 3">
    <name type="scientific">Candidatus Accumulibacter vicinus</name>
    <dbReference type="NCBI Taxonomy" id="2954382"/>
    <lineage>
        <taxon>Bacteria</taxon>
        <taxon>Pseudomonadati</taxon>
        <taxon>Pseudomonadota</taxon>
        <taxon>Betaproteobacteria</taxon>
        <taxon>Candidatus Accumulibacter</taxon>
    </lineage>
</organism>
<protein>
    <submittedName>
        <fullName evidence="2">Uncharacterized protein</fullName>
    </submittedName>
</protein>
<evidence type="ECO:0000313" key="2">
    <source>
        <dbReference type="EMBL" id="KFB69234.1"/>
    </source>
</evidence>